<accession>A0AA40ZVY0</accession>
<evidence type="ECO:0000313" key="5">
    <source>
        <dbReference type="Proteomes" id="UP000698924"/>
    </source>
</evidence>
<evidence type="ECO:0000256" key="1">
    <source>
        <dbReference type="ARBA" id="ARBA00004948"/>
    </source>
</evidence>
<dbReference type="PANTHER" id="PTHR20857">
    <property type="entry name" value="THIAMINE-PHOSPHATE PYROPHOSPHORYLASE"/>
    <property type="match status" value="1"/>
</dbReference>
<reference evidence="4 5" key="1">
    <citation type="journal article" date="2021" name="Sci. Rep.">
        <title>The distribution of antibiotic resistance genes in chicken gut microbiota commensals.</title>
        <authorList>
            <person name="Juricova H."/>
            <person name="Matiasovicova J."/>
            <person name="Kubasova T."/>
            <person name="Cejkova D."/>
            <person name="Rychlik I."/>
        </authorList>
    </citation>
    <scope>NUCLEOTIDE SEQUENCE [LARGE SCALE GENOMIC DNA]</scope>
    <source>
        <strain evidence="4 5">An421</strain>
    </source>
</reference>
<comment type="caution">
    <text evidence="4">The sequence shown here is derived from an EMBL/GenBank/DDBJ whole genome shotgun (WGS) entry which is preliminary data.</text>
</comment>
<dbReference type="GO" id="GO:0009228">
    <property type="term" value="P:thiamine biosynthetic process"/>
    <property type="evidence" value="ECO:0007669"/>
    <property type="project" value="UniProtKB-KW"/>
</dbReference>
<dbReference type="SUPFAM" id="SSF51391">
    <property type="entry name" value="Thiamin phosphate synthase"/>
    <property type="match status" value="1"/>
</dbReference>
<dbReference type="Pfam" id="PF02581">
    <property type="entry name" value="TMP-TENI"/>
    <property type="match status" value="1"/>
</dbReference>
<protein>
    <submittedName>
        <fullName evidence="4">Thiamine phosphate synthase</fullName>
    </submittedName>
</protein>
<keyword evidence="5" id="KW-1185">Reference proteome</keyword>
<feature type="domain" description="Thiamine phosphate synthase/TenI" evidence="3">
    <location>
        <begin position="13"/>
        <end position="170"/>
    </location>
</feature>
<keyword evidence="2" id="KW-0784">Thiamine biosynthesis</keyword>
<comment type="pathway">
    <text evidence="1">Cofactor biosynthesis; thiamine diphosphate biosynthesis.</text>
</comment>
<dbReference type="GO" id="GO:0004789">
    <property type="term" value="F:thiamine-phosphate diphosphorylase activity"/>
    <property type="evidence" value="ECO:0007669"/>
    <property type="project" value="TreeGrafter"/>
</dbReference>
<dbReference type="PANTHER" id="PTHR20857:SF15">
    <property type="entry name" value="THIAMINE-PHOSPHATE SYNTHASE"/>
    <property type="match status" value="1"/>
</dbReference>
<dbReference type="RefSeq" id="WP_204972574.1">
    <property type="nucleotide sequence ID" value="NZ_JAAZTS010000020.1"/>
</dbReference>
<gene>
    <name evidence="4" type="ORF">H6D15_11650</name>
</gene>
<name>A0AA40ZVY0_9BACT</name>
<dbReference type="Gene3D" id="3.20.20.70">
    <property type="entry name" value="Aldolase class I"/>
    <property type="match status" value="1"/>
</dbReference>
<dbReference type="EMBL" id="JACJMO010000020">
    <property type="protein sequence ID" value="MBM6858245.1"/>
    <property type="molecule type" value="Genomic_DNA"/>
</dbReference>
<dbReference type="InterPro" id="IPR036206">
    <property type="entry name" value="ThiamineP_synth_sf"/>
</dbReference>
<organism evidence="4 5">
    <name type="scientific">Caecibacteroides pullorum</name>
    <dbReference type="NCBI Taxonomy" id="2725562"/>
    <lineage>
        <taxon>Bacteria</taxon>
        <taxon>Pseudomonadati</taxon>
        <taxon>Bacteroidota</taxon>
        <taxon>Bacteroidia</taxon>
        <taxon>Bacteroidales</taxon>
        <taxon>Bacteroidaceae</taxon>
        <taxon>Caecibacteroides</taxon>
    </lineage>
</organism>
<dbReference type="InterPro" id="IPR013785">
    <property type="entry name" value="Aldolase_TIM"/>
</dbReference>
<evidence type="ECO:0000313" key="4">
    <source>
        <dbReference type="EMBL" id="MBM6858245.1"/>
    </source>
</evidence>
<dbReference type="InterPro" id="IPR022998">
    <property type="entry name" value="ThiamineP_synth_TenI"/>
</dbReference>
<proteinExistence type="predicted"/>
<evidence type="ECO:0000259" key="3">
    <source>
        <dbReference type="Pfam" id="PF02581"/>
    </source>
</evidence>
<dbReference type="Proteomes" id="UP000698924">
    <property type="component" value="Unassembled WGS sequence"/>
</dbReference>
<evidence type="ECO:0000256" key="2">
    <source>
        <dbReference type="ARBA" id="ARBA00022977"/>
    </source>
</evidence>
<dbReference type="GO" id="GO:0005737">
    <property type="term" value="C:cytoplasm"/>
    <property type="evidence" value="ECO:0007669"/>
    <property type="project" value="TreeGrafter"/>
</dbReference>
<sequence length="214" mass="24092">MKIIVLTHPEFLPDEAEALTCLLDKGLDRLHLRKPGCSEAQLEALIRQLPTEYYKRISLHDHFSLQARYHLGGIHLNSRNPQPPQDFKGIISCSCHTLEEVSYYGPQTDYHFLSPIFDSISKQGYRSGFNEAQLRRASAEGILTNKTIALGGVSASKLPLLHALRFGGAAFLGDIWHDYHSAANLSTLLHHFKELLNTCKELDKSNRITIKTKT</sequence>
<dbReference type="AlphaFoldDB" id="A0AA40ZVY0"/>
<dbReference type="CDD" id="cd00564">
    <property type="entry name" value="TMP_TenI"/>
    <property type="match status" value="1"/>
</dbReference>